<reference evidence="1" key="1">
    <citation type="submission" date="2014-11" db="EMBL/GenBank/DDBJ databases">
        <authorList>
            <person name="Amaro Gonzalez C."/>
        </authorList>
    </citation>
    <scope>NUCLEOTIDE SEQUENCE</scope>
</reference>
<name>A0A0E9SZ47_ANGAN</name>
<protein>
    <submittedName>
        <fullName evidence="1">Uncharacterized protein</fullName>
    </submittedName>
</protein>
<reference evidence="1" key="2">
    <citation type="journal article" date="2015" name="Fish Shellfish Immunol.">
        <title>Early steps in the European eel (Anguilla anguilla)-Vibrio vulnificus interaction in the gills: Role of the RtxA13 toxin.</title>
        <authorList>
            <person name="Callol A."/>
            <person name="Pajuelo D."/>
            <person name="Ebbesson L."/>
            <person name="Teles M."/>
            <person name="MacKenzie S."/>
            <person name="Amaro C."/>
        </authorList>
    </citation>
    <scope>NUCLEOTIDE SEQUENCE</scope>
</reference>
<dbReference type="EMBL" id="GBXM01061981">
    <property type="protein sequence ID" value="JAH46596.1"/>
    <property type="molecule type" value="Transcribed_RNA"/>
</dbReference>
<dbReference type="AlphaFoldDB" id="A0A0E9SZ47"/>
<accession>A0A0E9SZ47</accession>
<proteinExistence type="predicted"/>
<evidence type="ECO:0000313" key="1">
    <source>
        <dbReference type="EMBL" id="JAH46596.1"/>
    </source>
</evidence>
<sequence length="67" mass="8001">MRLTLSVDSAVFSSRPFVWVVWHTETPFDSKKSHKCKVLNKKKVKYLSVYTKKRRKNIFLKRKTANN</sequence>
<organism evidence="1">
    <name type="scientific">Anguilla anguilla</name>
    <name type="common">European freshwater eel</name>
    <name type="synonym">Muraena anguilla</name>
    <dbReference type="NCBI Taxonomy" id="7936"/>
    <lineage>
        <taxon>Eukaryota</taxon>
        <taxon>Metazoa</taxon>
        <taxon>Chordata</taxon>
        <taxon>Craniata</taxon>
        <taxon>Vertebrata</taxon>
        <taxon>Euteleostomi</taxon>
        <taxon>Actinopterygii</taxon>
        <taxon>Neopterygii</taxon>
        <taxon>Teleostei</taxon>
        <taxon>Anguilliformes</taxon>
        <taxon>Anguillidae</taxon>
        <taxon>Anguilla</taxon>
    </lineage>
</organism>